<reference evidence="8 11" key="2">
    <citation type="submission" date="2015-04" db="EMBL/GenBank/DDBJ databases">
        <title>Genome sequence of Mycobacterium obuense UC1.</title>
        <authorList>
            <person name="Greninger A.L."/>
            <person name="Cunningham G."/>
            <person name="Chiu C.Y."/>
            <person name="Miller S."/>
        </authorList>
    </citation>
    <scope>NUCLEOTIDE SEQUENCE [LARGE SCALE GENOMIC DNA]</scope>
    <source>
        <strain evidence="8 11">UC1</strain>
    </source>
</reference>
<dbReference type="PANTHER" id="PTHR36923">
    <property type="entry name" value="FERREDOXIN"/>
    <property type="match status" value="1"/>
</dbReference>
<evidence type="ECO:0000256" key="6">
    <source>
        <dbReference type="ARBA" id="ARBA00023014"/>
    </source>
</evidence>
<evidence type="ECO:0000256" key="3">
    <source>
        <dbReference type="ARBA" id="ARBA00022723"/>
    </source>
</evidence>
<dbReference type="OrthoDB" id="9803319at2"/>
<dbReference type="EMBL" id="SDLP01000001">
    <property type="protein sequence ID" value="TDL12243.1"/>
    <property type="molecule type" value="Genomic_DNA"/>
</dbReference>
<keyword evidence="7" id="KW-0003">3Fe-4S</keyword>
<dbReference type="Proteomes" id="UP000036313">
    <property type="component" value="Unassembled WGS sequence"/>
</dbReference>
<evidence type="ECO:0000256" key="4">
    <source>
        <dbReference type="ARBA" id="ARBA00022982"/>
    </source>
</evidence>
<dbReference type="SUPFAM" id="SSF54862">
    <property type="entry name" value="4Fe-4S ferredoxins"/>
    <property type="match status" value="1"/>
</dbReference>
<name>A0A0J6VYX0_9MYCO</name>
<evidence type="ECO:0000256" key="2">
    <source>
        <dbReference type="ARBA" id="ARBA00022448"/>
    </source>
</evidence>
<comment type="caution">
    <text evidence="9">The sequence shown here is derived from an EMBL/GenBank/DDBJ whole genome shotgun (WGS) entry which is preliminary data.</text>
</comment>
<keyword evidence="4" id="KW-0249">Electron transport</keyword>
<keyword evidence="2" id="KW-0813">Transport</keyword>
<evidence type="ECO:0000256" key="1">
    <source>
        <dbReference type="ARBA" id="ARBA00001927"/>
    </source>
</evidence>
<evidence type="ECO:0000313" key="8">
    <source>
        <dbReference type="EMBL" id="KKF00241.1"/>
    </source>
</evidence>
<dbReference type="Pfam" id="PF13459">
    <property type="entry name" value="Fer4_15"/>
    <property type="match status" value="1"/>
</dbReference>
<keyword evidence="11" id="KW-1185">Reference proteome</keyword>
<dbReference type="PANTHER" id="PTHR36923:SF3">
    <property type="entry name" value="FERREDOXIN"/>
    <property type="match status" value="1"/>
</dbReference>
<dbReference type="Gene3D" id="3.30.70.20">
    <property type="match status" value="1"/>
</dbReference>
<dbReference type="Proteomes" id="UP000294952">
    <property type="component" value="Unassembled WGS sequence"/>
</dbReference>
<dbReference type="EMBL" id="LAUZ02000076">
    <property type="protein sequence ID" value="KKF00241.1"/>
    <property type="molecule type" value="Genomic_DNA"/>
</dbReference>
<evidence type="ECO:0000256" key="5">
    <source>
        <dbReference type="ARBA" id="ARBA00023004"/>
    </source>
</evidence>
<reference evidence="10 13" key="3">
    <citation type="submission" date="2019-01" db="EMBL/GenBank/DDBJ databases">
        <title>High-quality-draft genome sequences of five non-tuberculosis mycobacteriaceae isolated from a nosocomial environment.</title>
        <authorList>
            <person name="Tiago I."/>
            <person name="Alarico S."/>
            <person name="Pereira S.G."/>
            <person name="Coelho C."/>
            <person name="Maranha A."/>
            <person name="Empadinhas N."/>
        </authorList>
    </citation>
    <scope>NUCLEOTIDE SEQUENCE [LARGE SCALE GENOMIC DNA]</scope>
    <source>
        <strain evidence="10 13">22DIII</strain>
    </source>
</reference>
<dbReference type="STRING" id="1807.MOBUDSM44075_02805"/>
<evidence type="ECO:0000313" key="12">
    <source>
        <dbReference type="Proteomes" id="UP000036313"/>
    </source>
</evidence>
<dbReference type="InterPro" id="IPR051269">
    <property type="entry name" value="Fe-S_cluster_ET"/>
</dbReference>
<proteinExistence type="predicted"/>
<dbReference type="EMBL" id="JYNU01000014">
    <property type="protein sequence ID" value="KMO76275.1"/>
    <property type="molecule type" value="Genomic_DNA"/>
</dbReference>
<dbReference type="GO" id="GO:0046872">
    <property type="term" value="F:metal ion binding"/>
    <property type="evidence" value="ECO:0007669"/>
    <property type="project" value="UniProtKB-KW"/>
</dbReference>
<accession>A0A0J6VYX0</accession>
<keyword evidence="6" id="KW-0411">Iron-sulfur</keyword>
<keyword evidence="5" id="KW-0408">Iron</keyword>
<comment type="cofactor">
    <cofactor evidence="1">
        <name>[3Fe-4S] cluster</name>
        <dbReference type="ChEBI" id="CHEBI:21137"/>
    </cofactor>
</comment>
<gene>
    <name evidence="9" type="primary">suaB</name>
    <name evidence="10" type="ORF">EUA04_04585</name>
    <name evidence="9" type="ORF">MOBUDSM44075_02805</name>
    <name evidence="8" type="ORF">WN67_19735</name>
</gene>
<evidence type="ECO:0000313" key="10">
    <source>
        <dbReference type="EMBL" id="TDL12243.1"/>
    </source>
</evidence>
<protein>
    <submittedName>
        <fullName evidence="8 9">Ferredoxin</fullName>
    </submittedName>
</protein>
<organism evidence="9 12">
    <name type="scientific">Mycolicibacterium obuense</name>
    <dbReference type="NCBI Taxonomy" id="1807"/>
    <lineage>
        <taxon>Bacteria</taxon>
        <taxon>Bacillati</taxon>
        <taxon>Actinomycetota</taxon>
        <taxon>Actinomycetes</taxon>
        <taxon>Mycobacteriales</taxon>
        <taxon>Mycobacteriaceae</taxon>
        <taxon>Mycolicibacterium</taxon>
    </lineage>
</organism>
<dbReference type="GO" id="GO:0051538">
    <property type="term" value="F:3 iron, 4 sulfur cluster binding"/>
    <property type="evidence" value="ECO:0007669"/>
    <property type="project" value="UniProtKB-KW"/>
</dbReference>
<reference evidence="9 12" key="1">
    <citation type="journal article" date="2015" name="Genome Biol. Evol.">
        <title>Characterization of Three Mycobacterium spp. with Potential Use in Bioremediation by Genome Sequencing and Comparative Genomics.</title>
        <authorList>
            <person name="Das S."/>
            <person name="Pettersson B.M."/>
            <person name="Behra P.R."/>
            <person name="Ramesh M."/>
            <person name="Dasgupta S."/>
            <person name="Bhattacharya A."/>
            <person name="Kirsebom L.A."/>
        </authorList>
    </citation>
    <scope>NUCLEOTIDE SEQUENCE [LARGE SCALE GENOMIC DNA]</scope>
    <source>
        <strain evidence="9 12">DSM 44075</strain>
    </source>
</reference>
<evidence type="ECO:0000313" key="13">
    <source>
        <dbReference type="Proteomes" id="UP000294952"/>
    </source>
</evidence>
<keyword evidence="3" id="KW-0479">Metal-binding</keyword>
<evidence type="ECO:0000256" key="7">
    <source>
        <dbReference type="ARBA" id="ARBA00023291"/>
    </source>
</evidence>
<dbReference type="Proteomes" id="UP000034150">
    <property type="component" value="Unassembled WGS sequence"/>
</dbReference>
<evidence type="ECO:0000313" key="11">
    <source>
        <dbReference type="Proteomes" id="UP000034150"/>
    </source>
</evidence>
<evidence type="ECO:0000313" key="9">
    <source>
        <dbReference type="EMBL" id="KMO76275.1"/>
    </source>
</evidence>
<sequence length="74" mass="7599">MSRVSADREICIQSGNCVMVAGDVFDQDDDGVVVVLTDEVSGDAEERAQQAVNLCPAAALALQDRSGDDAASAG</sequence>
<dbReference type="AlphaFoldDB" id="A0A0J6VYX0"/>